<dbReference type="RefSeq" id="WP_034571615.1">
    <property type="nucleotide sequence ID" value="NZ_JRMP02000009.1"/>
</dbReference>
<comment type="catalytic activity">
    <reaction evidence="1">
        <text>a beta-lactam + H2O = a substituted beta-amino acid</text>
        <dbReference type="Rhea" id="RHEA:20401"/>
        <dbReference type="ChEBI" id="CHEBI:15377"/>
        <dbReference type="ChEBI" id="CHEBI:35627"/>
        <dbReference type="ChEBI" id="CHEBI:140347"/>
        <dbReference type="EC" id="3.5.2.6"/>
    </reaction>
</comment>
<gene>
    <name evidence="2" type="ORF">DCO61_03720</name>
    <name evidence="3" type="ORF">LS64_006715</name>
</gene>
<keyword evidence="1" id="KW-0964">Secreted</keyword>
<keyword evidence="1" id="KW-0378">Hydrolase</keyword>
<reference evidence="3 4" key="2">
    <citation type="journal article" date="2016" name="Infect. Immun.">
        <title>Helicobacter saguini, a Novel Helicobacter Isolated from Cotton-Top Tamarins with Ulcerative Colitis, Has Proinflammatory Properties and Induces Typhlocolitis and Dysplasia in Gnotobiotic IL-10-/- Mice.</title>
        <authorList>
            <person name="Shen Z."/>
            <person name="Mannion A."/>
            <person name="Whary M.T."/>
            <person name="Muthupalani S."/>
            <person name="Sheh A."/>
            <person name="Feng Y."/>
            <person name="Gong G."/>
            <person name="Vandamme P."/>
            <person name="Holcombe H.R."/>
            <person name="Paster B.J."/>
            <person name="Fox J.G."/>
        </authorList>
    </citation>
    <scope>NUCLEOTIDE SEQUENCE [LARGE SCALE GENOMIC DNA]</scope>
    <source>
        <strain evidence="3 4">MIT 97-6194</strain>
    </source>
</reference>
<evidence type="ECO:0000313" key="3">
    <source>
        <dbReference type="EMBL" id="TLD94188.1"/>
    </source>
</evidence>
<dbReference type="Proteomes" id="UP000029714">
    <property type="component" value="Unassembled WGS sequence"/>
</dbReference>
<proteinExistence type="inferred from homology"/>
<dbReference type="GO" id="GO:0008800">
    <property type="term" value="F:beta-lactamase activity"/>
    <property type="evidence" value="ECO:0007669"/>
    <property type="project" value="UniProtKB-UniRule"/>
</dbReference>
<dbReference type="STRING" id="1548018.LS64_06020"/>
<reference evidence="3 4" key="1">
    <citation type="journal article" date="2014" name="Genome Announc.">
        <title>Draft genome sequences of eight enterohepatic helicobacter species isolated from both laboratory and wild rodents.</title>
        <authorList>
            <person name="Sheh A."/>
            <person name="Shen Z."/>
            <person name="Fox J.G."/>
        </authorList>
    </citation>
    <scope>NUCLEOTIDE SEQUENCE [LARGE SCALE GENOMIC DNA]</scope>
    <source>
        <strain evidence="3 4">MIT 97-6194</strain>
    </source>
</reference>
<comment type="caution">
    <text evidence="3">The sequence shown here is derived from an EMBL/GenBank/DDBJ whole genome shotgun (WGS) entry which is preliminary data.</text>
</comment>
<dbReference type="EC" id="3.5.2.6" evidence="1"/>
<evidence type="ECO:0000313" key="4">
    <source>
        <dbReference type="Proteomes" id="UP000029714"/>
    </source>
</evidence>
<dbReference type="PANTHER" id="PTHR13891">
    <property type="entry name" value="CYTOCHROME C OXIDASE ASSEMBLY FACTOR 7"/>
    <property type="match status" value="1"/>
</dbReference>
<protein>
    <recommendedName>
        <fullName evidence="1">Beta-lactamase</fullName>
        <ecNumber evidence="1">3.5.2.6</ecNumber>
    </recommendedName>
</protein>
<organism evidence="3 4">
    <name type="scientific">Helicobacter saguini</name>
    <dbReference type="NCBI Taxonomy" id="1548018"/>
    <lineage>
        <taxon>Bacteria</taxon>
        <taxon>Pseudomonadati</taxon>
        <taxon>Campylobacterota</taxon>
        <taxon>Epsilonproteobacteria</taxon>
        <taxon>Campylobacterales</taxon>
        <taxon>Helicobacteraceae</taxon>
        <taxon>Helicobacter</taxon>
    </lineage>
</organism>
<dbReference type="EMBL" id="JRMP02000009">
    <property type="protein sequence ID" value="TLD94188.1"/>
    <property type="molecule type" value="Genomic_DNA"/>
</dbReference>
<accession>A0A347VSF2</accession>
<evidence type="ECO:0000313" key="5">
    <source>
        <dbReference type="Proteomes" id="UP000477070"/>
    </source>
</evidence>
<dbReference type="SUPFAM" id="SSF81901">
    <property type="entry name" value="HCP-like"/>
    <property type="match status" value="1"/>
</dbReference>
<dbReference type="OrthoDB" id="5329526at2"/>
<keyword evidence="4" id="KW-1185">Reference proteome</keyword>
<dbReference type="Gene3D" id="1.25.40.10">
    <property type="entry name" value="Tetratricopeptide repeat domain"/>
    <property type="match status" value="1"/>
</dbReference>
<comment type="subcellular location">
    <subcellularLocation>
        <location evidence="1">Secreted</location>
    </subcellularLocation>
</comment>
<dbReference type="AlphaFoldDB" id="A0A347VSF2"/>
<comment type="function">
    <text evidence="1">Hydrolyzes 6-aminopenicillinic acid and 7-aminocephalosporanic acid (ACA) derivatives.</text>
</comment>
<comment type="similarity">
    <text evidence="1">Belongs to the hcp beta-lactamase family.</text>
</comment>
<dbReference type="Proteomes" id="UP000477070">
    <property type="component" value="Unassembled WGS sequence"/>
</dbReference>
<sequence>MLVTIKSLLLYGAFVSGNGNLVGINDNNFGGNGIESMKEHQYDSNIKQGYELLSKASYAEEVDGYYEKAAELKKQACDLGIGKACWYYAFQTNKDADYARAADVLQKSCFNYDEPPSALVGESCTYLGIMQSQGKVETDYSEANLYEMGCDLNDGWGCYRLARDFVAQDDYDTAAALNEKAIRILDTQCNENIGSSCYLLGSIYEQPFSDTWLDSNTRENHSKIFFERGCKLRDGDACSSL</sequence>
<reference evidence="2 5" key="4">
    <citation type="submission" date="2019-12" db="EMBL/GenBank/DDBJ databases">
        <title>Multi-Generational Helicobacter saguini Isolates.</title>
        <authorList>
            <person name="Mannion A."/>
            <person name="Shen Z."/>
            <person name="Fox J.G."/>
        </authorList>
    </citation>
    <scope>NUCLEOTIDE SEQUENCE [LARGE SCALE GENOMIC DNA]</scope>
    <source>
        <strain evidence="2">16-048</strain>
        <strain evidence="5">16-048 (F4)</strain>
    </source>
</reference>
<evidence type="ECO:0000313" key="2">
    <source>
        <dbReference type="EMBL" id="MWV69144.1"/>
    </source>
</evidence>
<name>A0A347VSF2_9HELI</name>
<dbReference type="EMBL" id="QBIU01000001">
    <property type="protein sequence ID" value="MWV69144.1"/>
    <property type="molecule type" value="Genomic_DNA"/>
</dbReference>
<evidence type="ECO:0000256" key="1">
    <source>
        <dbReference type="RuleBase" id="RU366075"/>
    </source>
</evidence>
<dbReference type="PANTHER" id="PTHR13891:SF1">
    <property type="entry name" value="CYTOCHROME C OXIDASE ASSEMBLY FACTOR 7"/>
    <property type="match status" value="1"/>
</dbReference>
<dbReference type="GO" id="GO:0005576">
    <property type="term" value="C:extracellular region"/>
    <property type="evidence" value="ECO:0007669"/>
    <property type="project" value="UniProtKB-SubCell"/>
</dbReference>
<dbReference type="InterPro" id="IPR040239">
    <property type="entry name" value="HcpB-like"/>
</dbReference>
<reference evidence="3" key="3">
    <citation type="submission" date="2018-04" db="EMBL/GenBank/DDBJ databases">
        <authorList>
            <person name="Sheh A."/>
            <person name="Shen Z."/>
            <person name="Mannion A.J."/>
            <person name="Fox J.G."/>
        </authorList>
    </citation>
    <scope>NUCLEOTIDE SEQUENCE</scope>
    <source>
        <strain evidence="3">MIT 97-6194</strain>
    </source>
</reference>
<dbReference type="InterPro" id="IPR011990">
    <property type="entry name" value="TPR-like_helical_dom_sf"/>
</dbReference>